<feature type="transmembrane region" description="Helical" evidence="8">
    <location>
        <begin position="47"/>
        <end position="66"/>
    </location>
</feature>
<keyword evidence="10" id="KW-1185">Reference proteome</keyword>
<feature type="transmembrane region" description="Helical" evidence="8">
    <location>
        <begin position="103"/>
        <end position="122"/>
    </location>
</feature>
<keyword evidence="5 8" id="KW-0812">Transmembrane</keyword>
<dbReference type="GO" id="GO:1903785">
    <property type="term" value="P:L-valine transmembrane transport"/>
    <property type="evidence" value="ECO:0007669"/>
    <property type="project" value="TreeGrafter"/>
</dbReference>
<feature type="transmembrane region" description="Helical" evidence="8">
    <location>
        <begin position="134"/>
        <end position="159"/>
    </location>
</feature>
<evidence type="ECO:0000256" key="7">
    <source>
        <dbReference type="ARBA" id="ARBA00023136"/>
    </source>
</evidence>
<proteinExistence type="inferred from homology"/>
<dbReference type="GO" id="GO:0005886">
    <property type="term" value="C:plasma membrane"/>
    <property type="evidence" value="ECO:0007669"/>
    <property type="project" value="UniProtKB-SubCell"/>
</dbReference>
<keyword evidence="7 8" id="KW-0472">Membrane</keyword>
<evidence type="ECO:0000256" key="3">
    <source>
        <dbReference type="ARBA" id="ARBA00022448"/>
    </source>
</evidence>
<name>A0A4P2VHL8_FLUSA</name>
<feature type="transmembrane region" description="Helical" evidence="8">
    <location>
        <begin position="213"/>
        <end position="231"/>
    </location>
</feature>
<accession>A0A4P2VHL8</accession>
<feature type="transmembrane region" description="Helical" evidence="8">
    <location>
        <begin position="165"/>
        <end position="183"/>
    </location>
</feature>
<evidence type="ECO:0000313" key="10">
    <source>
        <dbReference type="Proteomes" id="UP000291236"/>
    </source>
</evidence>
<evidence type="ECO:0000256" key="2">
    <source>
        <dbReference type="ARBA" id="ARBA00010735"/>
    </source>
</evidence>
<dbReference type="KEGG" id="sbf:JCM31447_08570"/>
<feature type="transmembrane region" description="Helical" evidence="8">
    <location>
        <begin position="73"/>
        <end position="97"/>
    </location>
</feature>
<evidence type="ECO:0000256" key="6">
    <source>
        <dbReference type="ARBA" id="ARBA00022989"/>
    </source>
</evidence>
<evidence type="ECO:0000256" key="5">
    <source>
        <dbReference type="ARBA" id="ARBA00022692"/>
    </source>
</evidence>
<dbReference type="RefSeq" id="WP_130606899.1">
    <property type="nucleotide sequence ID" value="NZ_AP019368.1"/>
</dbReference>
<dbReference type="InterPro" id="IPR011606">
    <property type="entry name" value="Brnchd-chn_aa_trnsp_permease"/>
</dbReference>
<keyword evidence="6 8" id="KW-1133">Transmembrane helix</keyword>
<evidence type="ECO:0000313" key="9">
    <source>
        <dbReference type="EMBL" id="BBH52416.1"/>
    </source>
</evidence>
<evidence type="ECO:0000256" key="4">
    <source>
        <dbReference type="ARBA" id="ARBA00022475"/>
    </source>
</evidence>
<dbReference type="OrthoDB" id="6946874at2"/>
<feature type="transmembrane region" description="Helical" evidence="8">
    <location>
        <begin position="190"/>
        <end position="207"/>
    </location>
</feature>
<feature type="transmembrane region" description="Helical" evidence="8">
    <location>
        <begin position="15"/>
        <end position="35"/>
    </location>
</feature>
<reference evidence="9 10" key="1">
    <citation type="submission" date="2018-12" db="EMBL/GenBank/DDBJ databases">
        <title>Rubrispira sanarue gen. nov., sp., nov., a member of the order Silvanigrellales, isolated from a brackish lake in Hamamatsu Japan.</title>
        <authorList>
            <person name="Maejima Y."/>
            <person name="Iino T."/>
            <person name="Muraguchi Y."/>
            <person name="Fukuda K."/>
            <person name="Nojiri H."/>
            <person name="Ohkuma M."/>
            <person name="Moriuchi R."/>
            <person name="Dohra H."/>
            <person name="Kimbara K."/>
            <person name="Shintani M."/>
        </authorList>
    </citation>
    <scope>NUCLEOTIDE SEQUENCE [LARGE SCALE GENOMIC DNA]</scope>
    <source>
        <strain evidence="9 10">RF1110005</strain>
    </source>
</reference>
<keyword evidence="4" id="KW-1003">Cell membrane</keyword>
<gene>
    <name evidence="9" type="ORF">JCM31447_08570</name>
</gene>
<sequence length="239" mass="27025">MECIKSNRVYFKEGLVDALPIWLSFFFMFSSLGSLCHENHLNHINSLLLTMLIFAAPAQLALIYALKQDVNVLYIIFVVFVINFRFLLNSAVLAPYFKKSKPIHSIIAMFMFSASTFTVAYTKYKSENMTHGHIAYFYGAAIPSYIFACIATLFGYYFVKDITDSRIPLIFMVVMPLHFAALTAKRYPDIFAIVATASGFLAMPFLQSLDIKFIEIIYALAVGVLFCAMDAKKERAKNG</sequence>
<dbReference type="PANTHER" id="PTHR34979">
    <property type="entry name" value="INNER MEMBRANE PROTEIN YGAZ"/>
    <property type="match status" value="1"/>
</dbReference>
<dbReference type="PANTHER" id="PTHR34979:SF1">
    <property type="entry name" value="INNER MEMBRANE PROTEIN YGAZ"/>
    <property type="match status" value="1"/>
</dbReference>
<evidence type="ECO:0000256" key="1">
    <source>
        <dbReference type="ARBA" id="ARBA00004651"/>
    </source>
</evidence>
<comment type="subcellular location">
    <subcellularLocation>
        <location evidence="1">Cell membrane</location>
        <topology evidence="1">Multi-pass membrane protein</topology>
    </subcellularLocation>
</comment>
<dbReference type="AlphaFoldDB" id="A0A4P2VHL8"/>
<keyword evidence="3" id="KW-0813">Transport</keyword>
<dbReference type="Proteomes" id="UP000291236">
    <property type="component" value="Chromosome"/>
</dbReference>
<dbReference type="EMBL" id="AP019368">
    <property type="protein sequence ID" value="BBH52416.1"/>
    <property type="molecule type" value="Genomic_DNA"/>
</dbReference>
<dbReference type="Pfam" id="PF03591">
    <property type="entry name" value="AzlC"/>
    <property type="match status" value="1"/>
</dbReference>
<protein>
    <submittedName>
        <fullName evidence="9">Branched-chain amino acid ABC transporter permease</fullName>
    </submittedName>
</protein>
<organism evidence="9 10">
    <name type="scientific">Fluviispira sanaruensis</name>
    <dbReference type="NCBI Taxonomy" id="2493639"/>
    <lineage>
        <taxon>Bacteria</taxon>
        <taxon>Pseudomonadati</taxon>
        <taxon>Bdellovibrionota</taxon>
        <taxon>Oligoflexia</taxon>
        <taxon>Silvanigrellales</taxon>
        <taxon>Silvanigrellaceae</taxon>
        <taxon>Fluviispira</taxon>
    </lineage>
</organism>
<comment type="similarity">
    <text evidence="2">Belongs to the AzlC family.</text>
</comment>
<evidence type="ECO:0000256" key="8">
    <source>
        <dbReference type="SAM" id="Phobius"/>
    </source>
</evidence>